<dbReference type="EMBL" id="OC914852">
    <property type="protein sequence ID" value="CAD7636843.1"/>
    <property type="molecule type" value="Genomic_DNA"/>
</dbReference>
<gene>
    <name evidence="1" type="ORF">ONB1V03_LOCUS452</name>
</gene>
<dbReference type="AlphaFoldDB" id="A0A7R9L8B5"/>
<dbReference type="GO" id="GO:0006548">
    <property type="term" value="P:L-histidine catabolic process"/>
    <property type="evidence" value="ECO:0007669"/>
    <property type="project" value="TreeGrafter"/>
</dbReference>
<evidence type="ECO:0000313" key="2">
    <source>
        <dbReference type="Proteomes" id="UP000728032"/>
    </source>
</evidence>
<evidence type="ECO:0000313" key="1">
    <source>
        <dbReference type="EMBL" id="CAD7636843.1"/>
    </source>
</evidence>
<dbReference type="PANTHER" id="PTHR12216:SF3">
    <property type="entry name" value="UROCANATE HYDRATASE"/>
    <property type="match status" value="1"/>
</dbReference>
<dbReference type="OrthoDB" id="194468at2759"/>
<dbReference type="GO" id="GO:0016153">
    <property type="term" value="F:urocanate hydratase activity"/>
    <property type="evidence" value="ECO:0007669"/>
    <property type="project" value="TreeGrafter"/>
</dbReference>
<evidence type="ECO:0008006" key="3">
    <source>
        <dbReference type="Google" id="ProtNLM"/>
    </source>
</evidence>
<name>A0A7R9L8B5_9ACAR</name>
<accession>A0A7R9L8B5</accession>
<organism evidence="1">
    <name type="scientific">Oppiella nova</name>
    <dbReference type="NCBI Taxonomy" id="334625"/>
    <lineage>
        <taxon>Eukaryota</taxon>
        <taxon>Metazoa</taxon>
        <taxon>Ecdysozoa</taxon>
        <taxon>Arthropoda</taxon>
        <taxon>Chelicerata</taxon>
        <taxon>Arachnida</taxon>
        <taxon>Acari</taxon>
        <taxon>Acariformes</taxon>
        <taxon>Sarcoptiformes</taxon>
        <taxon>Oribatida</taxon>
        <taxon>Brachypylina</taxon>
        <taxon>Oppioidea</taxon>
        <taxon>Oppiidae</taxon>
        <taxon>Oppiella</taxon>
    </lineage>
</organism>
<keyword evidence="2" id="KW-1185">Reference proteome</keyword>
<sequence length="91" mass="10675">MPALKARDQRVSHAPIRIANLTPQERRLAVKNALRYLPPKHHSLLSKEFAQELDQFGHIYMYRFVPDFEMRAHPIDEYPAKCREGAAIMLY</sequence>
<dbReference type="PANTHER" id="PTHR12216">
    <property type="entry name" value="UROCANATE HYDRATASE"/>
    <property type="match status" value="1"/>
</dbReference>
<dbReference type="EMBL" id="CAJPVJ010000027">
    <property type="protein sequence ID" value="CAG2158877.1"/>
    <property type="molecule type" value="Genomic_DNA"/>
</dbReference>
<reference evidence="1" key="1">
    <citation type="submission" date="2020-11" db="EMBL/GenBank/DDBJ databases">
        <authorList>
            <person name="Tran Van P."/>
        </authorList>
    </citation>
    <scope>NUCLEOTIDE SEQUENCE</scope>
</reference>
<protein>
    <recommendedName>
        <fullName evidence="3">Urocanate hydratase</fullName>
    </recommendedName>
</protein>
<dbReference type="InterPro" id="IPR023637">
    <property type="entry name" value="Urocanase-like"/>
</dbReference>
<dbReference type="Proteomes" id="UP000728032">
    <property type="component" value="Unassembled WGS sequence"/>
</dbReference>
<proteinExistence type="predicted"/>